<gene>
    <name evidence="3" type="ORF">Tci_035416</name>
</gene>
<organism evidence="3">
    <name type="scientific">Tanacetum cinerariifolium</name>
    <name type="common">Dalmatian daisy</name>
    <name type="synonym">Chrysanthemum cinerariifolium</name>
    <dbReference type="NCBI Taxonomy" id="118510"/>
    <lineage>
        <taxon>Eukaryota</taxon>
        <taxon>Viridiplantae</taxon>
        <taxon>Streptophyta</taxon>
        <taxon>Embryophyta</taxon>
        <taxon>Tracheophyta</taxon>
        <taxon>Spermatophyta</taxon>
        <taxon>Magnoliopsida</taxon>
        <taxon>eudicotyledons</taxon>
        <taxon>Gunneridae</taxon>
        <taxon>Pentapetalae</taxon>
        <taxon>asterids</taxon>
        <taxon>campanulids</taxon>
        <taxon>Asterales</taxon>
        <taxon>Asteraceae</taxon>
        <taxon>Asteroideae</taxon>
        <taxon>Anthemideae</taxon>
        <taxon>Anthemidinae</taxon>
        <taxon>Tanacetum</taxon>
    </lineage>
</organism>
<dbReference type="InterPro" id="IPR013103">
    <property type="entry name" value="RVT_2"/>
</dbReference>
<feature type="compositionally biased region" description="Basic and acidic residues" evidence="1">
    <location>
        <begin position="886"/>
        <end position="900"/>
    </location>
</feature>
<evidence type="ECO:0000313" key="3">
    <source>
        <dbReference type="EMBL" id="GEU63438.1"/>
    </source>
</evidence>
<protein>
    <submittedName>
        <fullName evidence="3">Retrovirus-related Pol polyprotein from transposon TNT 1-94</fullName>
    </submittedName>
</protein>
<feature type="compositionally biased region" description="Polar residues" evidence="1">
    <location>
        <begin position="976"/>
        <end position="992"/>
    </location>
</feature>
<evidence type="ECO:0000256" key="1">
    <source>
        <dbReference type="SAM" id="MobiDB-lite"/>
    </source>
</evidence>
<feature type="region of interest" description="Disordered" evidence="1">
    <location>
        <begin position="785"/>
        <end position="813"/>
    </location>
</feature>
<feature type="region of interest" description="Disordered" evidence="1">
    <location>
        <begin position="868"/>
        <end position="992"/>
    </location>
</feature>
<dbReference type="Pfam" id="PF07727">
    <property type="entry name" value="RVT_2"/>
    <property type="match status" value="1"/>
</dbReference>
<sequence length="1099" mass="123656">MTSFTLFCEMACQIFQKKQEEKQLEEEQVDKAQNWKLLVCYDDDDDEEISNSLEDNIISGLPPCSAITPNEPVLSTEEHDNSLSMGDELLDTILATESDEFIKSSVENLIQISSESEGIPEHTCDVPFHDNSPPLDVSKDQFEDFFESNDEFSSTDDDSFSIYKINYVEASPPDSELVSSEVDAFLVVEDEPTSSQFPQSYINPEGDILLLEAFLNDDHSSNFKTKSSSTSLNSLLEETNNFDNSLPKFTTFSNVLFDAEYEFDSSDDQSCSDEDVLEKIFSTLLFVEEIIPMKMDQHYYNAEFDLMESLCTHDSSLIISSKIDSLLDEFAGELTLLKSIPPGIDETDCDPEEDVRLIERLLYDNSSPHASKEFVSANSDAEIESFSPSPILVKDSDSFMEEIDLSCTLDYPMPPSIEDDEYDSERDILILKDLPSNDTLLISEIESFHFDIPSFSRPPAKPPDGHTGILNIKMMGPQSFLAFCYMPDDDSWKEQSYLGCSSVLFLSPLINPSMGELELIIVTIKPVPASQAENPPYLLEAIEAIRIFVANVANKNMMIYQMDVKTAFLNGELKEEVYVSQPEGFVDQDNTSHVYKLKKAIYGLKQAPRAWYNMLSSFLISQHFSKDLTLFMKSAYVPGIRQSLSKSFLITAEVPKVYMHQFWNTIKKIKDTYAYRFKLHQNKFQIDTEVLHEILQICPRLPNQDFVKPPSKEEMVSFIKELGYTGKYYHKYGALIPEEMIKQAIKDFKEYKTYLAYATGAAIPKKARNFKNIGSPSEKLTTILEEEPTQKPKRAKKPEPAKQFETTKKTARAKKSSTMQTACVVIRDTPGVSLSKKKTLAKFDRGKGMDLLSDVALLEVSQLKKVLKKSKQDTHMLQVSGSSEGADSKSKVPKELKEKITGTNEGTSTIQGVPDVPKVQSKSKNESWRDSEDDDDSNDDDNENNNDDDRNNEQSDAELEKVKQEGAGNQVKDDAQATQKTDGPIPSSSISSNYATKYLNFDNIPPVDTEVFSMLDIDVQHEVLQKDVKEIKTADHSLALLSSIKFEVPKVVKESHGTSLDDSLQKAEDAMDEGVADNLKKKKQDDDNKDEGPSAGLDR</sequence>
<feature type="compositionally biased region" description="Acidic residues" evidence="1">
    <location>
        <begin position="931"/>
        <end position="946"/>
    </location>
</feature>
<comment type="caution">
    <text evidence="3">The sequence shown here is derived from an EMBL/GenBank/DDBJ whole genome shotgun (WGS) entry which is preliminary data.</text>
</comment>
<proteinExistence type="predicted"/>
<dbReference type="EMBL" id="BKCJ010004845">
    <property type="protein sequence ID" value="GEU63438.1"/>
    <property type="molecule type" value="Genomic_DNA"/>
</dbReference>
<accession>A0A6L2LP25</accession>
<feature type="region of interest" description="Disordered" evidence="1">
    <location>
        <begin position="1055"/>
        <end position="1099"/>
    </location>
</feature>
<reference evidence="3" key="1">
    <citation type="journal article" date="2019" name="Sci. Rep.">
        <title>Draft genome of Tanacetum cinerariifolium, the natural source of mosquito coil.</title>
        <authorList>
            <person name="Yamashiro T."/>
            <person name="Shiraishi A."/>
            <person name="Satake H."/>
            <person name="Nakayama K."/>
        </authorList>
    </citation>
    <scope>NUCLEOTIDE SEQUENCE</scope>
</reference>
<evidence type="ECO:0000259" key="2">
    <source>
        <dbReference type="Pfam" id="PF07727"/>
    </source>
</evidence>
<feature type="domain" description="Reverse transcriptase Ty1/copia-type" evidence="2">
    <location>
        <begin position="542"/>
        <end position="679"/>
    </location>
</feature>
<feature type="compositionally biased region" description="Basic and acidic residues" evidence="1">
    <location>
        <begin position="947"/>
        <end position="964"/>
    </location>
</feature>
<feature type="compositionally biased region" description="Basic and acidic residues" evidence="1">
    <location>
        <begin position="1083"/>
        <end position="1099"/>
    </location>
</feature>
<feature type="compositionally biased region" description="Polar residues" evidence="1">
    <location>
        <begin position="875"/>
        <end position="885"/>
    </location>
</feature>
<feature type="compositionally biased region" description="Basic and acidic residues" evidence="1">
    <location>
        <begin position="797"/>
        <end position="808"/>
    </location>
</feature>
<dbReference type="AlphaFoldDB" id="A0A6L2LP25"/>
<feature type="compositionally biased region" description="Polar residues" evidence="1">
    <location>
        <begin position="901"/>
        <end position="911"/>
    </location>
</feature>
<name>A0A6L2LP25_TANCI</name>